<keyword evidence="5" id="KW-0378">Hydrolase</keyword>
<dbReference type="InterPro" id="IPR044925">
    <property type="entry name" value="His-Me_finger_sf"/>
</dbReference>
<dbReference type="GO" id="GO:0004519">
    <property type="term" value="F:endonuclease activity"/>
    <property type="evidence" value="ECO:0007669"/>
    <property type="project" value="UniProtKB-KW"/>
</dbReference>
<evidence type="ECO:0000256" key="3">
    <source>
        <dbReference type="ARBA" id="ARBA00022722"/>
    </source>
</evidence>
<dbReference type="AlphaFoldDB" id="A0ABD0XQD6"/>
<dbReference type="InterPro" id="IPR020821">
    <property type="entry name" value="ENPP1-3/EXOG-like_nuc-like"/>
</dbReference>
<accession>A0ABD0XQD6</accession>
<dbReference type="InterPro" id="IPR001604">
    <property type="entry name" value="Endo_G_ENPP1-like_dom"/>
</dbReference>
<evidence type="ECO:0000256" key="6">
    <source>
        <dbReference type="ARBA" id="ARBA00022842"/>
    </source>
</evidence>
<keyword evidence="7" id="KW-0732">Signal</keyword>
<dbReference type="InterPro" id="IPR039015">
    <property type="entry name" value="ENDOD1"/>
</dbReference>
<evidence type="ECO:0000256" key="1">
    <source>
        <dbReference type="ARBA" id="ARBA00001946"/>
    </source>
</evidence>
<evidence type="ECO:0000256" key="7">
    <source>
        <dbReference type="SAM" id="SignalP"/>
    </source>
</evidence>
<feature type="signal peptide" evidence="7">
    <location>
        <begin position="1"/>
        <end position="30"/>
    </location>
</feature>
<dbReference type="Pfam" id="PF01223">
    <property type="entry name" value="Endonuclease_NS"/>
    <property type="match status" value="1"/>
</dbReference>
<dbReference type="EMBL" id="JAGEUA010000001">
    <property type="protein sequence ID" value="KAL1023559.1"/>
    <property type="molecule type" value="Genomic_DNA"/>
</dbReference>
<protein>
    <recommendedName>
        <fullName evidence="12">Endonuclease domain-containing 1 protein-like</fullName>
    </recommendedName>
</protein>
<keyword evidence="11" id="KW-1185">Reference proteome</keyword>
<dbReference type="InterPro" id="IPR018524">
    <property type="entry name" value="DNA/RNA_endonuclease_AS"/>
</dbReference>
<evidence type="ECO:0000313" key="11">
    <source>
        <dbReference type="Proteomes" id="UP001557470"/>
    </source>
</evidence>
<proteinExistence type="inferred from homology"/>
<dbReference type="SMART" id="SM00892">
    <property type="entry name" value="Endonuclease_NS"/>
    <property type="match status" value="1"/>
</dbReference>
<keyword evidence="4" id="KW-0479">Metal-binding</keyword>
<feature type="domain" description="ENPP1-3/EXOG-like endonuclease/phosphodiesterase" evidence="8">
    <location>
        <begin position="90"/>
        <end position="304"/>
    </location>
</feature>
<dbReference type="PANTHER" id="PTHR21472:SF26">
    <property type="entry name" value="ENDONUCLEASE DOMAIN CONTAINING 1"/>
    <property type="match status" value="1"/>
</dbReference>
<dbReference type="SUPFAM" id="SSF54060">
    <property type="entry name" value="His-Me finger endonucleases"/>
    <property type="match status" value="1"/>
</dbReference>
<sequence length="376" mass="42307">MNTLIQLRGQKMVTLSIICMFLLSMWGVRGEVGPNFDNCKEYFYKDTPVSGLNIALPAPVETNPESLKPTCLSAYNPASPAYICQRHDNKYYFATLYDRGRRIPLYSAYKMDINGVPERGGSIVNYDPQLVHPELSPNQMKIKESKLQIKIYNKDHGCEESVTQYKQTYKLKWSQALDEDFGNYDRGHLNPAGHHGGDASKATMTFTNVAPQDKTMNKEQWNQYEQNLKNVLSKGCSSMYVVTGVVPGSEWVNEERVNVPSHYWNAYCCTDNNNIPVESGGAVCENTAEGVVEEFNTIPELQNSWGATHNRHRWWFGIGWLCRIPRTASYDLKGKGAIAEEHARARDHVDVNSFCCSFSQGDSCGGANEHVSKQCG</sequence>
<evidence type="ECO:0000256" key="2">
    <source>
        <dbReference type="ARBA" id="ARBA00010052"/>
    </source>
</evidence>
<dbReference type="PANTHER" id="PTHR21472">
    <property type="entry name" value="ENDONUCLEASE DOMAIN-CONTAINING 1 PROTEIN ENDOD1"/>
    <property type="match status" value="1"/>
</dbReference>
<reference evidence="10 11" key="1">
    <citation type="submission" date="2024-06" db="EMBL/GenBank/DDBJ databases">
        <authorList>
            <person name="Pan Q."/>
            <person name="Wen M."/>
            <person name="Jouanno E."/>
            <person name="Zahm M."/>
            <person name="Klopp C."/>
            <person name="Cabau C."/>
            <person name="Louis A."/>
            <person name="Berthelot C."/>
            <person name="Parey E."/>
            <person name="Roest Crollius H."/>
            <person name="Montfort J."/>
            <person name="Robinson-Rechavi M."/>
            <person name="Bouchez O."/>
            <person name="Lampietro C."/>
            <person name="Lopez Roques C."/>
            <person name="Donnadieu C."/>
            <person name="Postlethwait J."/>
            <person name="Bobe J."/>
            <person name="Verreycken H."/>
            <person name="Guiguen Y."/>
        </authorList>
    </citation>
    <scope>NUCLEOTIDE SEQUENCE [LARGE SCALE GENOMIC DNA]</scope>
    <source>
        <strain evidence="10">Up_M1</strain>
        <tissue evidence="10">Testis</tissue>
    </source>
</reference>
<name>A0ABD0XQD6_UMBPY</name>
<dbReference type="Gene3D" id="3.40.570.10">
    <property type="entry name" value="Extracellular Endonuclease, subunit A"/>
    <property type="match status" value="1"/>
</dbReference>
<dbReference type="SMART" id="SM00477">
    <property type="entry name" value="NUC"/>
    <property type="match status" value="1"/>
</dbReference>
<dbReference type="PROSITE" id="PS01070">
    <property type="entry name" value="NUCLEASE_NON_SPEC"/>
    <property type="match status" value="1"/>
</dbReference>
<evidence type="ECO:0000256" key="5">
    <source>
        <dbReference type="ARBA" id="ARBA00022759"/>
    </source>
</evidence>
<feature type="domain" description="DNA/RNA non-specific endonuclease/pyrophosphatase/phosphodiesterase" evidence="9">
    <location>
        <begin position="89"/>
        <end position="327"/>
    </location>
</feature>
<keyword evidence="3" id="KW-0540">Nuclease</keyword>
<evidence type="ECO:0000259" key="9">
    <source>
        <dbReference type="SMART" id="SM00892"/>
    </source>
</evidence>
<evidence type="ECO:0000259" key="8">
    <source>
        <dbReference type="SMART" id="SM00477"/>
    </source>
</evidence>
<comment type="caution">
    <text evidence="10">The sequence shown here is derived from an EMBL/GenBank/DDBJ whole genome shotgun (WGS) entry which is preliminary data.</text>
</comment>
<organism evidence="10 11">
    <name type="scientific">Umbra pygmaea</name>
    <name type="common">Eastern mudminnow</name>
    <dbReference type="NCBI Taxonomy" id="75934"/>
    <lineage>
        <taxon>Eukaryota</taxon>
        <taxon>Metazoa</taxon>
        <taxon>Chordata</taxon>
        <taxon>Craniata</taxon>
        <taxon>Vertebrata</taxon>
        <taxon>Euteleostomi</taxon>
        <taxon>Actinopterygii</taxon>
        <taxon>Neopterygii</taxon>
        <taxon>Teleostei</taxon>
        <taxon>Protacanthopterygii</taxon>
        <taxon>Esociformes</taxon>
        <taxon>Umbridae</taxon>
        <taxon>Umbra</taxon>
    </lineage>
</organism>
<feature type="chain" id="PRO_5044802530" description="Endonuclease domain-containing 1 protein-like" evidence="7">
    <location>
        <begin position="31"/>
        <end position="376"/>
    </location>
</feature>
<dbReference type="InterPro" id="IPR044929">
    <property type="entry name" value="DNA/RNA_non-sp_Endonuclease_sf"/>
</dbReference>
<evidence type="ECO:0000256" key="4">
    <source>
        <dbReference type="ARBA" id="ARBA00022723"/>
    </source>
</evidence>
<gene>
    <name evidence="10" type="ORF">UPYG_G00042390</name>
</gene>
<dbReference type="GO" id="GO:0046872">
    <property type="term" value="F:metal ion binding"/>
    <property type="evidence" value="ECO:0007669"/>
    <property type="project" value="UniProtKB-KW"/>
</dbReference>
<evidence type="ECO:0008006" key="12">
    <source>
        <dbReference type="Google" id="ProtNLM"/>
    </source>
</evidence>
<comment type="similarity">
    <text evidence="2">Belongs to the DNA/RNA non-specific endonuclease family.</text>
</comment>
<comment type="cofactor">
    <cofactor evidence="1">
        <name>Mg(2+)</name>
        <dbReference type="ChEBI" id="CHEBI:18420"/>
    </cofactor>
</comment>
<dbReference type="Proteomes" id="UP001557470">
    <property type="component" value="Unassembled WGS sequence"/>
</dbReference>
<keyword evidence="6" id="KW-0460">Magnesium</keyword>
<keyword evidence="5" id="KW-0255">Endonuclease</keyword>
<evidence type="ECO:0000313" key="10">
    <source>
        <dbReference type="EMBL" id="KAL1023559.1"/>
    </source>
</evidence>